<feature type="transmembrane region" description="Helical" evidence="1">
    <location>
        <begin position="31"/>
        <end position="47"/>
    </location>
</feature>
<protein>
    <submittedName>
        <fullName evidence="2">Uncharacterized protein</fullName>
    </submittedName>
</protein>
<accession>A0A0R2JF97</accession>
<keyword evidence="3" id="KW-1185">Reference proteome</keyword>
<dbReference type="PATRIC" id="fig|1620.3.peg.1097"/>
<comment type="caution">
    <text evidence="2">The sequence shown here is derived from an EMBL/GenBank/DDBJ whole genome shotgun (WGS) entry which is preliminary data.</text>
</comment>
<proteinExistence type="predicted"/>
<dbReference type="Proteomes" id="UP000051673">
    <property type="component" value="Unassembled WGS sequence"/>
</dbReference>
<keyword evidence="1" id="KW-0472">Membrane</keyword>
<dbReference type="RefSeq" id="WP_057788897.1">
    <property type="nucleotide sequence ID" value="NZ_JQCD01000031.1"/>
</dbReference>
<dbReference type="AlphaFoldDB" id="A0A0R2JF97"/>
<reference evidence="2 3" key="1">
    <citation type="journal article" date="2015" name="Genome Announc.">
        <title>Expanding the biotechnology potential of lactobacilli through comparative genomics of 213 strains and associated genera.</title>
        <authorList>
            <person name="Sun Z."/>
            <person name="Harris H.M."/>
            <person name="McCann A."/>
            <person name="Guo C."/>
            <person name="Argimon S."/>
            <person name="Zhang W."/>
            <person name="Yang X."/>
            <person name="Jeffery I.B."/>
            <person name="Cooney J.C."/>
            <person name="Kagawa T.F."/>
            <person name="Liu W."/>
            <person name="Song Y."/>
            <person name="Salvetti E."/>
            <person name="Wrobel A."/>
            <person name="Rasinkangas P."/>
            <person name="Parkhill J."/>
            <person name="Rea M.C."/>
            <person name="O'Sullivan O."/>
            <person name="Ritari J."/>
            <person name="Douillard F.P."/>
            <person name="Paul Ross R."/>
            <person name="Yang R."/>
            <person name="Briner A.E."/>
            <person name="Felis G.E."/>
            <person name="de Vos W.M."/>
            <person name="Barrangou R."/>
            <person name="Klaenhammer T.R."/>
            <person name="Caufield P.W."/>
            <person name="Cui Y."/>
            <person name="Zhang H."/>
            <person name="O'Toole P.W."/>
        </authorList>
    </citation>
    <scope>NUCLEOTIDE SEQUENCE [LARGE SCALE GENOMIC DNA]</scope>
    <source>
        <strain evidence="2 3">DSM 20014</strain>
    </source>
</reference>
<sequence>MAKFIWRGLTIALPLATFTLAFVFPQTWARWTFVGFAIFQALVFYLLERLFRDPNDDPDNYQS</sequence>
<dbReference type="EMBL" id="JQCD01000031">
    <property type="protein sequence ID" value="KRN76032.1"/>
    <property type="molecule type" value="Genomic_DNA"/>
</dbReference>
<evidence type="ECO:0000313" key="3">
    <source>
        <dbReference type="Proteomes" id="UP000051673"/>
    </source>
</evidence>
<gene>
    <name evidence="2" type="ORF">IV67_GL001082</name>
</gene>
<keyword evidence="1" id="KW-0812">Transmembrane</keyword>
<organism evidence="2 3">
    <name type="scientific">Weissella minor</name>
    <dbReference type="NCBI Taxonomy" id="1620"/>
    <lineage>
        <taxon>Bacteria</taxon>
        <taxon>Bacillati</taxon>
        <taxon>Bacillota</taxon>
        <taxon>Bacilli</taxon>
        <taxon>Lactobacillales</taxon>
        <taxon>Lactobacillaceae</taxon>
        <taxon>Weissella</taxon>
    </lineage>
</organism>
<evidence type="ECO:0000313" key="2">
    <source>
        <dbReference type="EMBL" id="KRN76032.1"/>
    </source>
</evidence>
<keyword evidence="1" id="KW-1133">Transmembrane helix</keyword>
<dbReference type="STRING" id="1620.IV67_GL001082"/>
<name>A0A0R2JF97_9LACO</name>
<evidence type="ECO:0000256" key="1">
    <source>
        <dbReference type="SAM" id="Phobius"/>
    </source>
</evidence>
<dbReference type="OrthoDB" id="2148880at2"/>